<evidence type="ECO:0000256" key="2">
    <source>
        <dbReference type="ARBA" id="ARBA00006442"/>
    </source>
</evidence>
<evidence type="ECO:0000259" key="7">
    <source>
        <dbReference type="Pfam" id="PF04324"/>
    </source>
</evidence>
<dbReference type="InterPro" id="IPR023753">
    <property type="entry name" value="FAD/NAD-binding_dom"/>
</dbReference>
<evidence type="ECO:0008006" key="11">
    <source>
        <dbReference type="Google" id="ProtNLM"/>
    </source>
</evidence>
<feature type="transmembrane region" description="Helical" evidence="6">
    <location>
        <begin position="544"/>
        <end position="564"/>
    </location>
</feature>
<feature type="transmembrane region" description="Helical" evidence="6">
    <location>
        <begin position="477"/>
        <end position="497"/>
    </location>
</feature>
<dbReference type="Pfam" id="PF07992">
    <property type="entry name" value="Pyr_redox_2"/>
    <property type="match status" value="1"/>
</dbReference>
<evidence type="ECO:0000256" key="4">
    <source>
        <dbReference type="ARBA" id="ARBA00022827"/>
    </source>
</evidence>
<feature type="compositionally biased region" description="Pro residues" evidence="5">
    <location>
        <begin position="62"/>
        <end position="72"/>
    </location>
</feature>
<dbReference type="Pfam" id="PF04324">
    <property type="entry name" value="Fer2_BFD"/>
    <property type="match status" value="1"/>
</dbReference>
<feature type="domain" description="FAD/NAD(P)-binding" evidence="8">
    <location>
        <begin position="5"/>
        <end position="288"/>
    </location>
</feature>
<dbReference type="PRINTS" id="PR00368">
    <property type="entry name" value="FADPNR"/>
</dbReference>
<evidence type="ECO:0000313" key="9">
    <source>
        <dbReference type="EMBL" id="TDB04676.1"/>
    </source>
</evidence>
<dbReference type="InterPro" id="IPR036188">
    <property type="entry name" value="FAD/NAD-bd_sf"/>
</dbReference>
<dbReference type="PRINTS" id="PR00411">
    <property type="entry name" value="PNDRDTASEI"/>
</dbReference>
<evidence type="ECO:0000256" key="3">
    <source>
        <dbReference type="ARBA" id="ARBA00022630"/>
    </source>
</evidence>
<feature type="transmembrane region" description="Helical" evidence="6">
    <location>
        <begin position="570"/>
        <end position="592"/>
    </location>
</feature>
<keyword evidence="4" id="KW-0274">FAD</keyword>
<reference evidence="9 10" key="1">
    <citation type="submission" date="2019-03" db="EMBL/GenBank/DDBJ databases">
        <title>Halomonas marinisediminis sp. nov., a moderately halophilic bacterium isolated from the Bohai Gulf.</title>
        <authorList>
            <person name="Ji X."/>
        </authorList>
    </citation>
    <scope>NUCLEOTIDE SEQUENCE [LARGE SCALE GENOMIC DNA]</scope>
    <source>
        <strain evidence="9 10">204</strain>
    </source>
</reference>
<dbReference type="InterPro" id="IPR007419">
    <property type="entry name" value="BFD-like_2Fe2S-bd_dom"/>
</dbReference>
<proteinExistence type="inferred from homology"/>
<comment type="caution">
    <text evidence="9">The sequence shown here is derived from an EMBL/GenBank/DDBJ whole genome shotgun (WGS) entry which is preliminary data.</text>
</comment>
<dbReference type="InterPro" id="IPR041854">
    <property type="entry name" value="BFD-like_2Fe2S-bd_dom_sf"/>
</dbReference>
<protein>
    <recommendedName>
        <fullName evidence="11">NAD(P)/FAD-dependent oxidoreductase</fullName>
    </recommendedName>
</protein>
<evidence type="ECO:0000259" key="8">
    <source>
        <dbReference type="Pfam" id="PF07992"/>
    </source>
</evidence>
<keyword evidence="6" id="KW-0472">Membrane</keyword>
<evidence type="ECO:0000256" key="6">
    <source>
        <dbReference type="SAM" id="Phobius"/>
    </source>
</evidence>
<name>A0ABY2D9G6_9GAMM</name>
<dbReference type="InterPro" id="IPR050260">
    <property type="entry name" value="FAD-bd_OxRdtase"/>
</dbReference>
<evidence type="ECO:0000313" key="10">
    <source>
        <dbReference type="Proteomes" id="UP000294823"/>
    </source>
</evidence>
<keyword evidence="3" id="KW-0285">Flavoprotein</keyword>
<feature type="transmembrane region" description="Helical" evidence="6">
    <location>
        <begin position="150"/>
        <end position="176"/>
    </location>
</feature>
<keyword evidence="10" id="KW-1185">Reference proteome</keyword>
<sequence length="624" mass="67525">MATPIVIGAGPAGMHLARRLARHEEVLVLDADPDSPQATEARPQLLAHLPFDPSHSARVSPDTPPNPGPLPPTAGLRLLSGRRAVRIDRNNHRVIDETGQAHDYSRLFLALGASPRWPTLLGSRLAGVQPLYTRRQLDTLLDAMDHREPLLIVGGGLLAVELAALAAERVSVILVARRRLLGRYLSPDIGASVVRHLEIRGVRVLEQAPPHRLLGRHRVTGVVLADGRTLMTRRIVLACGISPNTRLAREAGLATDEGILVNADMRSPSDPRIFAVGDCAQPPWPSMRGHITNVLHLADLALAAAGGEPPPAPPEGLHRECRLGDDTRLVVAGTHPPSVSTSSATPNKGKTLTARRGGRVLRATLHQQRLVAFEALLPSPQARRLTERWSDRGALGRTDMVGLRWLAWLPPRHTSDPLICRCAGVRHSAIRAAIAEHGGETAMIRRATRAGDYCGNCLDEIASLAGRRPWRSRLMRWSLAVATLLLVGVLGALPVWSVPDSVLPGHAFMAYRLMTDAIVRELSGYLLLLAILLTLVIRGGPRRYWWHGLLGGSALLLIPLHALGGLSSGAGLNAGLVALMLLVVLSGALAMLHRRRLLLRLGHRVATLLLLVATLLHLVFIYQY</sequence>
<organism evidence="9 10">
    <name type="scientific">Halomonas marinisediminis</name>
    <dbReference type="NCBI Taxonomy" id="2546095"/>
    <lineage>
        <taxon>Bacteria</taxon>
        <taxon>Pseudomonadati</taxon>
        <taxon>Pseudomonadota</taxon>
        <taxon>Gammaproteobacteria</taxon>
        <taxon>Oceanospirillales</taxon>
        <taxon>Halomonadaceae</taxon>
        <taxon>Halomonas</taxon>
    </lineage>
</organism>
<dbReference type="RefSeq" id="WP_132041664.1">
    <property type="nucleotide sequence ID" value="NZ_SLTR01000003.1"/>
</dbReference>
<dbReference type="Proteomes" id="UP000294823">
    <property type="component" value="Unassembled WGS sequence"/>
</dbReference>
<dbReference type="PANTHER" id="PTHR43429">
    <property type="entry name" value="PYRIDINE NUCLEOTIDE-DISULFIDE OXIDOREDUCTASE DOMAIN-CONTAINING"/>
    <property type="match status" value="1"/>
</dbReference>
<evidence type="ECO:0000256" key="5">
    <source>
        <dbReference type="SAM" id="MobiDB-lite"/>
    </source>
</evidence>
<dbReference type="Gene3D" id="3.50.50.60">
    <property type="entry name" value="FAD/NAD(P)-binding domain"/>
    <property type="match status" value="2"/>
</dbReference>
<feature type="domain" description="BFD-like [2Fe-2S]-binding" evidence="7">
    <location>
        <begin position="418"/>
        <end position="464"/>
    </location>
</feature>
<accession>A0ABY2D9G6</accession>
<dbReference type="SUPFAM" id="SSF51905">
    <property type="entry name" value="FAD/NAD(P)-binding domain"/>
    <property type="match status" value="1"/>
</dbReference>
<dbReference type="PANTHER" id="PTHR43429:SF3">
    <property type="entry name" value="NITRITE REDUCTASE [NAD(P)H]"/>
    <property type="match status" value="1"/>
</dbReference>
<dbReference type="Gene3D" id="1.10.10.1100">
    <property type="entry name" value="BFD-like [2Fe-2S]-binding domain"/>
    <property type="match status" value="1"/>
</dbReference>
<feature type="region of interest" description="Disordered" evidence="5">
    <location>
        <begin position="51"/>
        <end position="74"/>
    </location>
</feature>
<comment type="cofactor">
    <cofactor evidence="1">
        <name>FAD</name>
        <dbReference type="ChEBI" id="CHEBI:57692"/>
    </cofactor>
</comment>
<keyword evidence="6" id="KW-0812">Transmembrane</keyword>
<evidence type="ECO:0000256" key="1">
    <source>
        <dbReference type="ARBA" id="ARBA00001974"/>
    </source>
</evidence>
<feature type="transmembrane region" description="Helical" evidence="6">
    <location>
        <begin position="517"/>
        <end position="537"/>
    </location>
</feature>
<feature type="transmembrane region" description="Helical" evidence="6">
    <location>
        <begin position="604"/>
        <end position="622"/>
    </location>
</feature>
<comment type="similarity">
    <text evidence="2">Belongs to the FAD-dependent oxidoreductase family.</text>
</comment>
<keyword evidence="6" id="KW-1133">Transmembrane helix</keyword>
<gene>
    <name evidence="9" type="ORF">E0702_03900</name>
</gene>
<dbReference type="EMBL" id="SLTR01000003">
    <property type="protein sequence ID" value="TDB04676.1"/>
    <property type="molecule type" value="Genomic_DNA"/>
</dbReference>